<keyword evidence="7" id="KW-1185">Reference proteome</keyword>
<dbReference type="SUPFAM" id="SSF103473">
    <property type="entry name" value="MFS general substrate transporter"/>
    <property type="match status" value="1"/>
</dbReference>
<evidence type="ECO:0000256" key="3">
    <source>
        <dbReference type="ARBA" id="ARBA00022989"/>
    </source>
</evidence>
<dbReference type="GO" id="GO:0005351">
    <property type="term" value="F:carbohydrate:proton symporter activity"/>
    <property type="evidence" value="ECO:0007669"/>
    <property type="project" value="TreeGrafter"/>
</dbReference>
<accession>A0A428S8K4</accession>
<evidence type="ECO:0000313" key="7">
    <source>
        <dbReference type="Proteomes" id="UP000287144"/>
    </source>
</evidence>
<dbReference type="PANTHER" id="PTHR48022:SF64">
    <property type="entry name" value="MAJOR FACILITATOR SUPERFAMILY (MFS) PROFILE DOMAIN-CONTAINING PROTEIN"/>
    <property type="match status" value="1"/>
</dbReference>
<dbReference type="EMBL" id="NKCK01000307">
    <property type="protein sequence ID" value="RSL86003.1"/>
    <property type="molecule type" value="Genomic_DNA"/>
</dbReference>
<sequence>MHISEAIDAAVRVIPDSSVDVSRWWRHMNLRKLNLLLIIPLMSLFTVVSASWRIPSALQAAPALVQLFGSNFVPKSPRWLISKDRMDEGLAILAKYHAEGDANDALVQFDVQNYLEFVRTRGNRKRLFILFWTACMAQMSRNAFVSNYLAPILTTVGLKSSLQQTLINATQQMFSWVAALYFATLPAKVGRRPLFIASGLAMFICLVCITARSAVFARDSSNKAAAGAVVAFLYLFSPAYNLGLNSNLALYAAEIMPYSLHIAIIFDGEGSPSSQVSKAVDTEWGGMVEVVENVGQEKR</sequence>
<evidence type="ECO:0000313" key="6">
    <source>
        <dbReference type="EMBL" id="RSL86003.1"/>
    </source>
</evidence>
<gene>
    <name evidence="6" type="ORF">CEP52_015956</name>
</gene>
<comment type="caution">
    <text evidence="6">The sequence shown here is derived from an EMBL/GenBank/DDBJ whole genome shotgun (WGS) entry which is preliminary data.</text>
</comment>
<feature type="transmembrane region" description="Helical" evidence="5">
    <location>
        <begin position="33"/>
        <end position="50"/>
    </location>
</feature>
<keyword evidence="3 5" id="KW-1133">Transmembrane helix</keyword>
<dbReference type="Pfam" id="PF00083">
    <property type="entry name" value="Sugar_tr"/>
    <property type="match status" value="1"/>
</dbReference>
<dbReference type="PANTHER" id="PTHR48022">
    <property type="entry name" value="PLASTIDIC GLUCOSE TRANSPORTER 4"/>
    <property type="match status" value="1"/>
</dbReference>
<evidence type="ECO:0000256" key="1">
    <source>
        <dbReference type="ARBA" id="ARBA00004141"/>
    </source>
</evidence>
<protein>
    <submittedName>
        <fullName evidence="6">Uncharacterized protein</fullName>
    </submittedName>
</protein>
<dbReference type="GO" id="GO:0016020">
    <property type="term" value="C:membrane"/>
    <property type="evidence" value="ECO:0007669"/>
    <property type="project" value="UniProtKB-SubCell"/>
</dbReference>
<dbReference type="InterPro" id="IPR005828">
    <property type="entry name" value="MFS_sugar_transport-like"/>
</dbReference>
<comment type="subcellular location">
    <subcellularLocation>
        <location evidence="1">Membrane</location>
        <topology evidence="1">Multi-pass membrane protein</topology>
    </subcellularLocation>
</comment>
<evidence type="ECO:0000256" key="4">
    <source>
        <dbReference type="ARBA" id="ARBA00023136"/>
    </source>
</evidence>
<evidence type="ECO:0000256" key="5">
    <source>
        <dbReference type="SAM" id="Phobius"/>
    </source>
</evidence>
<reference evidence="6 7" key="1">
    <citation type="submission" date="2017-06" db="EMBL/GenBank/DDBJ databases">
        <title>Comparative genomic analysis of Ambrosia Fusariam Clade fungi.</title>
        <authorList>
            <person name="Stajich J.E."/>
            <person name="Carrillo J."/>
            <person name="Kijimoto T."/>
            <person name="Eskalen A."/>
            <person name="O'Donnell K."/>
            <person name="Kasson M."/>
        </authorList>
    </citation>
    <scope>NUCLEOTIDE SEQUENCE [LARGE SCALE GENOMIC DNA]</scope>
    <source>
        <strain evidence="6 7">NRRL62579</strain>
    </source>
</reference>
<dbReference type="AlphaFoldDB" id="A0A428S8K4"/>
<keyword evidence="4 5" id="KW-0472">Membrane</keyword>
<dbReference type="Proteomes" id="UP000287144">
    <property type="component" value="Unassembled WGS sequence"/>
</dbReference>
<dbReference type="InterPro" id="IPR036259">
    <property type="entry name" value="MFS_trans_sf"/>
</dbReference>
<name>A0A428S8K4_9HYPO</name>
<proteinExistence type="predicted"/>
<dbReference type="InterPro" id="IPR050360">
    <property type="entry name" value="MFS_Sugar_Transporters"/>
</dbReference>
<evidence type="ECO:0000256" key="2">
    <source>
        <dbReference type="ARBA" id="ARBA00022692"/>
    </source>
</evidence>
<keyword evidence="2 5" id="KW-0812">Transmembrane</keyword>
<feature type="transmembrane region" description="Helical" evidence="5">
    <location>
        <begin position="194"/>
        <end position="212"/>
    </location>
</feature>
<feature type="transmembrane region" description="Helical" evidence="5">
    <location>
        <begin position="224"/>
        <end position="242"/>
    </location>
</feature>
<dbReference type="Gene3D" id="1.20.1250.20">
    <property type="entry name" value="MFS general substrate transporter like domains"/>
    <property type="match status" value="1"/>
</dbReference>
<organism evidence="6 7">
    <name type="scientific">Fusarium oligoseptatum</name>
    <dbReference type="NCBI Taxonomy" id="2604345"/>
    <lineage>
        <taxon>Eukaryota</taxon>
        <taxon>Fungi</taxon>
        <taxon>Dikarya</taxon>
        <taxon>Ascomycota</taxon>
        <taxon>Pezizomycotina</taxon>
        <taxon>Sordariomycetes</taxon>
        <taxon>Hypocreomycetidae</taxon>
        <taxon>Hypocreales</taxon>
        <taxon>Nectriaceae</taxon>
        <taxon>Fusarium</taxon>
        <taxon>Fusarium solani species complex</taxon>
    </lineage>
</organism>